<proteinExistence type="predicted"/>
<evidence type="ECO:0000313" key="2">
    <source>
        <dbReference type="EMBL" id="GIF25079.1"/>
    </source>
</evidence>
<dbReference type="Proteomes" id="UP000623608">
    <property type="component" value="Unassembled WGS sequence"/>
</dbReference>
<dbReference type="EMBL" id="BOMY01000050">
    <property type="protein sequence ID" value="GIF25079.1"/>
    <property type="molecule type" value="Genomic_DNA"/>
</dbReference>
<evidence type="ECO:0000313" key="3">
    <source>
        <dbReference type="Proteomes" id="UP000623608"/>
    </source>
</evidence>
<dbReference type="RefSeq" id="WP_203812906.1">
    <property type="nucleotide sequence ID" value="NZ_BOMY01000050.1"/>
</dbReference>
<comment type="caution">
    <text evidence="2">The sequence shown here is derived from an EMBL/GenBank/DDBJ whole genome shotgun (WGS) entry which is preliminary data.</text>
</comment>
<organism evidence="2 3">
    <name type="scientific">Paractinoplanes tereljensis</name>
    <dbReference type="NCBI Taxonomy" id="571912"/>
    <lineage>
        <taxon>Bacteria</taxon>
        <taxon>Bacillati</taxon>
        <taxon>Actinomycetota</taxon>
        <taxon>Actinomycetes</taxon>
        <taxon>Micromonosporales</taxon>
        <taxon>Micromonosporaceae</taxon>
        <taxon>Paractinoplanes</taxon>
    </lineage>
</organism>
<sequence length="695" mass="77544">MAESEVEDVPAEPEGDEASTRRPPDEDKDDGPGRSDRSTKKIAEVVNNFTGMVMAGTIGMGDGRGGRTAAPRVLTGRLDDDEVKAETEFYSRPVTFDEALGRLISDHVVLLCGPTGVGKRTGGINLLREVTTDRLVVISAGDLKELSRTDYRPGQGYLVVNRVDDSRVDDVDFAWRRVRDRVRRCRAYLVITTVAAIDPHVELVGQIAWNRPDMRTLAGSYLVDQDIEPEAIELVGDRLPPDCSMADVAAVLRSIRGGEEPEAAIDKLSERSAQRVRDWFDKHESDARAIVDVATLAFLGEVIYREFESLRKGFEAALHRHEAIKPPRTRSGRPKGAEPGEHVLAGRNRLICDDGLIVERQVAGPTSTRRVLGFRSDGYRRHVLAELSRRCQTPFWNAVADWLTELVVSDADSEIAFGLADLAACDFDEVQMTYLSPWSRGKIGPTGQVTAVFVLWAMCFRDDTQPSALRIANYWANHGDPEQRWSAAMAYSGVLGASDPAQAIRQLWQLIVSATKGFDQACRAMAVLFDTLLETGFSGKVLSTLDQQLHREPTRPADRNAVLRARHVLVEVLIMRENRPRVPATFLYLEKYPHRLELVARLWAEGIRYRPGRPLVLDALWHGLNRLGHITDEPIEFASRLGEALVKALPADEVTPFYQHLRTVDATTRTRAKGQRSPALVLLDVIERHYRRKAS</sequence>
<gene>
    <name evidence="2" type="ORF">Ate02nite_78090</name>
</gene>
<feature type="region of interest" description="Disordered" evidence="1">
    <location>
        <begin position="1"/>
        <end position="40"/>
    </location>
</feature>
<protein>
    <submittedName>
        <fullName evidence="2">Uncharacterized protein</fullName>
    </submittedName>
</protein>
<feature type="compositionally biased region" description="Acidic residues" evidence="1">
    <location>
        <begin position="1"/>
        <end position="17"/>
    </location>
</feature>
<reference evidence="2" key="1">
    <citation type="submission" date="2021-01" db="EMBL/GenBank/DDBJ databases">
        <title>Whole genome shotgun sequence of Actinoplanes tereljensis NBRC 105297.</title>
        <authorList>
            <person name="Komaki H."/>
            <person name="Tamura T."/>
        </authorList>
    </citation>
    <scope>NUCLEOTIDE SEQUENCE</scope>
    <source>
        <strain evidence="2">NBRC 105297</strain>
    </source>
</reference>
<accession>A0A919NW91</accession>
<feature type="compositionally biased region" description="Basic and acidic residues" evidence="1">
    <location>
        <begin position="18"/>
        <end position="40"/>
    </location>
</feature>
<name>A0A919NW91_9ACTN</name>
<keyword evidence="3" id="KW-1185">Reference proteome</keyword>
<dbReference type="AlphaFoldDB" id="A0A919NW91"/>
<evidence type="ECO:0000256" key="1">
    <source>
        <dbReference type="SAM" id="MobiDB-lite"/>
    </source>
</evidence>